<sequence length="176" mass="19380">MLDGDSPVYTDVAGDGCLARYSSLTVFCHSFSKCLSERCALEADGCVCPENSLSGLYSGEDSVFRGVLFDFEGDCYVDTEWRVPLKDHKENDVLGDCVVEYEASYKHAERRGRRALRVCARARRDVLALCGGTRSVERRDALDRAEGCAWSHGGVCTGHARERVGTHGGCAWSRKN</sequence>
<proteinExistence type="predicted"/>
<dbReference type="EMBL" id="PGOL01000193">
    <property type="protein sequence ID" value="PKI74800.1"/>
    <property type="molecule type" value="Genomic_DNA"/>
</dbReference>
<comment type="caution">
    <text evidence="1">The sequence shown here is derived from an EMBL/GenBank/DDBJ whole genome shotgun (WGS) entry which is preliminary data.</text>
</comment>
<reference evidence="1 2" key="1">
    <citation type="submission" date="2017-11" db="EMBL/GenBank/DDBJ databases">
        <title>De-novo sequencing of pomegranate (Punica granatum L.) genome.</title>
        <authorList>
            <person name="Akparov Z."/>
            <person name="Amiraslanov A."/>
            <person name="Hajiyeva S."/>
            <person name="Abbasov M."/>
            <person name="Kaur K."/>
            <person name="Hamwieh A."/>
            <person name="Solovyev V."/>
            <person name="Salamov A."/>
            <person name="Braich B."/>
            <person name="Kosarev P."/>
            <person name="Mahmoud A."/>
            <person name="Hajiyev E."/>
            <person name="Babayeva S."/>
            <person name="Izzatullayeva V."/>
            <person name="Mammadov A."/>
            <person name="Mammadov A."/>
            <person name="Sharifova S."/>
            <person name="Ojaghi J."/>
            <person name="Eynullazada K."/>
            <person name="Bayramov B."/>
            <person name="Abdulazimova A."/>
            <person name="Shahmuradov I."/>
        </authorList>
    </citation>
    <scope>NUCLEOTIDE SEQUENCE [LARGE SCALE GENOMIC DNA]</scope>
    <source>
        <strain evidence="2">cv. AG2017</strain>
        <tissue evidence="1">Leaf</tissue>
    </source>
</reference>
<evidence type="ECO:0000313" key="2">
    <source>
        <dbReference type="Proteomes" id="UP000233551"/>
    </source>
</evidence>
<dbReference type="AlphaFoldDB" id="A0A2I0L2H5"/>
<protein>
    <submittedName>
        <fullName evidence="1">Uncharacterized protein</fullName>
    </submittedName>
</protein>
<dbReference type="Proteomes" id="UP000233551">
    <property type="component" value="Unassembled WGS sequence"/>
</dbReference>
<accession>A0A2I0L2H5</accession>
<name>A0A2I0L2H5_PUNGR</name>
<evidence type="ECO:0000313" key="1">
    <source>
        <dbReference type="EMBL" id="PKI74800.1"/>
    </source>
</evidence>
<gene>
    <name evidence="1" type="ORF">CRG98_004818</name>
</gene>
<keyword evidence="2" id="KW-1185">Reference proteome</keyword>
<organism evidence="1 2">
    <name type="scientific">Punica granatum</name>
    <name type="common">Pomegranate</name>
    <dbReference type="NCBI Taxonomy" id="22663"/>
    <lineage>
        <taxon>Eukaryota</taxon>
        <taxon>Viridiplantae</taxon>
        <taxon>Streptophyta</taxon>
        <taxon>Embryophyta</taxon>
        <taxon>Tracheophyta</taxon>
        <taxon>Spermatophyta</taxon>
        <taxon>Magnoliopsida</taxon>
        <taxon>eudicotyledons</taxon>
        <taxon>Gunneridae</taxon>
        <taxon>Pentapetalae</taxon>
        <taxon>rosids</taxon>
        <taxon>malvids</taxon>
        <taxon>Myrtales</taxon>
        <taxon>Lythraceae</taxon>
        <taxon>Punica</taxon>
    </lineage>
</organism>